<dbReference type="Proteomes" id="UP001439008">
    <property type="component" value="Unassembled WGS sequence"/>
</dbReference>
<dbReference type="PANTHER" id="PTHR10553:SF2">
    <property type="entry name" value="SMALL NUCLEAR RIBONUCLEOPROTEIN G"/>
    <property type="match status" value="1"/>
</dbReference>
<dbReference type="InterPro" id="IPR010920">
    <property type="entry name" value="LSM_dom_sf"/>
</dbReference>
<accession>A0ABV2AI69</accession>
<evidence type="ECO:0000259" key="4">
    <source>
        <dbReference type="PROSITE" id="PS52002"/>
    </source>
</evidence>
<dbReference type="SMART" id="SM00651">
    <property type="entry name" value="Sm"/>
    <property type="match status" value="1"/>
</dbReference>
<reference evidence="5 6" key="1">
    <citation type="journal article" date="2024" name="BMC Biol.">
        <title>Comparative genomics of Ascetosporea gives new insight into the evolutionary basis for animal parasitism in Rhizaria.</title>
        <authorList>
            <person name="Hiltunen Thoren M."/>
            <person name="Onut-Brannstrom I."/>
            <person name="Alfjorden A."/>
            <person name="Peckova H."/>
            <person name="Swords F."/>
            <person name="Hooper C."/>
            <person name="Holzer A.S."/>
            <person name="Bass D."/>
            <person name="Burki F."/>
        </authorList>
    </citation>
    <scope>NUCLEOTIDE SEQUENCE [LARGE SCALE GENOMIC DNA]</scope>
    <source>
        <strain evidence="5">20-A016</strain>
    </source>
</reference>
<protein>
    <recommendedName>
        <fullName evidence="3">Sm protein G</fullName>
    </recommendedName>
</protein>
<evidence type="ECO:0000313" key="5">
    <source>
        <dbReference type="EMBL" id="MES1919383.1"/>
    </source>
</evidence>
<feature type="domain" description="Sm" evidence="4">
    <location>
        <begin position="4"/>
        <end position="76"/>
    </location>
</feature>
<evidence type="ECO:0000313" key="6">
    <source>
        <dbReference type="Proteomes" id="UP001439008"/>
    </source>
</evidence>
<dbReference type="PANTHER" id="PTHR10553">
    <property type="entry name" value="SMALL NUCLEAR RIBONUCLEOPROTEIN"/>
    <property type="match status" value="1"/>
</dbReference>
<keyword evidence="6" id="KW-1185">Reference proteome</keyword>
<organism evidence="5 6">
    <name type="scientific">Bonamia ostreae</name>
    <dbReference type="NCBI Taxonomy" id="126728"/>
    <lineage>
        <taxon>Eukaryota</taxon>
        <taxon>Sar</taxon>
        <taxon>Rhizaria</taxon>
        <taxon>Endomyxa</taxon>
        <taxon>Ascetosporea</taxon>
        <taxon>Haplosporida</taxon>
        <taxon>Bonamia</taxon>
    </lineage>
</organism>
<proteinExistence type="inferred from homology"/>
<dbReference type="InterPro" id="IPR044641">
    <property type="entry name" value="Lsm7/SmG-like"/>
</dbReference>
<dbReference type="Pfam" id="PF01423">
    <property type="entry name" value="LSM"/>
    <property type="match status" value="1"/>
</dbReference>
<comment type="caution">
    <text evidence="5">The sequence shown here is derived from an EMBL/GenBank/DDBJ whole genome shotgun (WGS) entry which is preliminary data.</text>
</comment>
<evidence type="ECO:0000256" key="2">
    <source>
        <dbReference type="ARBA" id="ARBA00023274"/>
    </source>
</evidence>
<comment type="similarity">
    <text evidence="1">Belongs to the snRNP Sm proteins family.</text>
</comment>
<name>A0ABV2AI69_9EUKA</name>
<evidence type="ECO:0000256" key="3">
    <source>
        <dbReference type="ARBA" id="ARBA00041356"/>
    </source>
</evidence>
<gene>
    <name evidence="5" type="ORF">MHBO_001225</name>
</gene>
<dbReference type="InterPro" id="IPR001163">
    <property type="entry name" value="Sm_dom_euk/arc"/>
</dbReference>
<dbReference type="InterPro" id="IPR047575">
    <property type="entry name" value="Sm"/>
</dbReference>
<sequence length="77" mass="8671">MGKSAGPELKHYMDKILDLKLRGKIQIRGNMRGFDQFMNVVLSDAVHFVTNNDRRQLGTIAVRGNSILAIEVVDMIN</sequence>
<dbReference type="EMBL" id="JBDODL010000274">
    <property type="protein sequence ID" value="MES1919383.1"/>
    <property type="molecule type" value="Genomic_DNA"/>
</dbReference>
<keyword evidence="2" id="KW-0687">Ribonucleoprotein</keyword>
<dbReference type="Gene3D" id="2.30.30.100">
    <property type="match status" value="1"/>
</dbReference>
<evidence type="ECO:0000256" key="1">
    <source>
        <dbReference type="ARBA" id="ARBA00006850"/>
    </source>
</evidence>
<dbReference type="SUPFAM" id="SSF50182">
    <property type="entry name" value="Sm-like ribonucleoproteins"/>
    <property type="match status" value="1"/>
</dbReference>
<dbReference type="PROSITE" id="PS52002">
    <property type="entry name" value="SM"/>
    <property type="match status" value="1"/>
</dbReference>